<dbReference type="Proteomes" id="UP001215280">
    <property type="component" value="Unassembled WGS sequence"/>
</dbReference>
<dbReference type="EMBL" id="JARJLG010000119">
    <property type="protein sequence ID" value="KAJ7742154.1"/>
    <property type="molecule type" value="Genomic_DNA"/>
</dbReference>
<accession>A0AAD7IFV9</accession>
<reference evidence="1" key="1">
    <citation type="submission" date="2023-03" db="EMBL/GenBank/DDBJ databases">
        <title>Massive genome expansion in bonnet fungi (Mycena s.s.) driven by repeated elements and novel gene families across ecological guilds.</title>
        <authorList>
            <consortium name="Lawrence Berkeley National Laboratory"/>
            <person name="Harder C.B."/>
            <person name="Miyauchi S."/>
            <person name="Viragh M."/>
            <person name="Kuo A."/>
            <person name="Thoen E."/>
            <person name="Andreopoulos B."/>
            <person name="Lu D."/>
            <person name="Skrede I."/>
            <person name="Drula E."/>
            <person name="Henrissat B."/>
            <person name="Morin E."/>
            <person name="Kohler A."/>
            <person name="Barry K."/>
            <person name="LaButti K."/>
            <person name="Morin E."/>
            <person name="Salamov A."/>
            <person name="Lipzen A."/>
            <person name="Mereny Z."/>
            <person name="Hegedus B."/>
            <person name="Baldrian P."/>
            <person name="Stursova M."/>
            <person name="Weitz H."/>
            <person name="Taylor A."/>
            <person name="Grigoriev I.V."/>
            <person name="Nagy L.G."/>
            <person name="Martin F."/>
            <person name="Kauserud H."/>
        </authorList>
    </citation>
    <scope>NUCLEOTIDE SEQUENCE</scope>
    <source>
        <strain evidence="1">CBHHK188m</strain>
    </source>
</reference>
<evidence type="ECO:0000313" key="2">
    <source>
        <dbReference type="Proteomes" id="UP001215280"/>
    </source>
</evidence>
<organism evidence="1 2">
    <name type="scientific">Mycena maculata</name>
    <dbReference type="NCBI Taxonomy" id="230809"/>
    <lineage>
        <taxon>Eukaryota</taxon>
        <taxon>Fungi</taxon>
        <taxon>Dikarya</taxon>
        <taxon>Basidiomycota</taxon>
        <taxon>Agaricomycotina</taxon>
        <taxon>Agaricomycetes</taxon>
        <taxon>Agaricomycetidae</taxon>
        <taxon>Agaricales</taxon>
        <taxon>Marasmiineae</taxon>
        <taxon>Mycenaceae</taxon>
        <taxon>Mycena</taxon>
    </lineage>
</organism>
<gene>
    <name evidence="1" type="ORF">DFH07DRAFT_44428</name>
</gene>
<proteinExistence type="predicted"/>
<protein>
    <submittedName>
        <fullName evidence="1">Uncharacterized protein</fullName>
    </submittedName>
</protein>
<dbReference type="AlphaFoldDB" id="A0AAD7IFV9"/>
<evidence type="ECO:0000313" key="1">
    <source>
        <dbReference type="EMBL" id="KAJ7742154.1"/>
    </source>
</evidence>
<sequence length="109" mass="12652">MTVWSRFQLLPFFAQLPLHSIPHSNLYSGLRTDTDKIYPSNLIYKNVRYVLYVIVGRCAPRSLNTQTTHNPLTSTTNLPTYETDSDNRAIFRRCPRCQLRKGCAEMWGL</sequence>
<comment type="caution">
    <text evidence="1">The sequence shown here is derived from an EMBL/GenBank/DDBJ whole genome shotgun (WGS) entry which is preliminary data.</text>
</comment>
<keyword evidence="2" id="KW-1185">Reference proteome</keyword>
<name>A0AAD7IFV9_9AGAR</name>